<evidence type="ECO:0000256" key="3">
    <source>
        <dbReference type="SAM" id="MobiDB-lite"/>
    </source>
</evidence>
<dbReference type="InterPro" id="IPR056279">
    <property type="entry name" value="Aip3p_Bud6_N"/>
</dbReference>
<dbReference type="InterPro" id="IPR022782">
    <property type="entry name" value="AIP3-like_C"/>
</dbReference>
<dbReference type="Proteomes" id="UP000031516">
    <property type="component" value="Unassembled WGS sequence"/>
</dbReference>
<dbReference type="Pfam" id="PF23153">
    <property type="entry name" value="Aip3p_Bud6_N"/>
    <property type="match status" value="1"/>
</dbReference>
<evidence type="ECO:0000313" key="5">
    <source>
        <dbReference type="EMBL" id="CDO93368.1"/>
    </source>
</evidence>
<feature type="region of interest" description="Disordered" evidence="3">
    <location>
        <begin position="126"/>
        <end position="206"/>
    </location>
</feature>
<accession>A0A0A8L2V5</accession>
<dbReference type="Gene3D" id="1.20.58.1540">
    <property type="entry name" value="Actin interacting protein 3, C-terminal domain"/>
    <property type="match status" value="1"/>
</dbReference>
<proteinExistence type="predicted"/>
<dbReference type="OrthoDB" id="783096at2759"/>
<dbReference type="PANTHER" id="PTHR22741:SF10">
    <property type="entry name" value="COILED-COIL DOMAIN-CONTAINING PROTEIN CG32809"/>
    <property type="match status" value="1"/>
</dbReference>
<reference evidence="5 6" key="1">
    <citation type="submission" date="2014-03" db="EMBL/GenBank/DDBJ databases">
        <title>The genome of Kluyveromyces dobzhanskii.</title>
        <authorList>
            <person name="Nystedt B."/>
            <person name="Astrom S."/>
        </authorList>
    </citation>
    <scope>NUCLEOTIDE SEQUENCE [LARGE SCALE GENOMIC DNA]</scope>
    <source>
        <strain evidence="5 6">CBS 2104</strain>
    </source>
</reference>
<name>A0A0A8L2V5_9SACH</name>
<comment type="caution">
    <text evidence="5">The sequence shown here is derived from an EMBL/GenBank/DDBJ whole genome shotgun (WGS) entry which is preliminary data.</text>
</comment>
<feature type="domain" description="Actin interacting protein 3 C-terminal" evidence="4">
    <location>
        <begin position="290"/>
        <end position="694"/>
    </location>
</feature>
<organism evidence="5 6">
    <name type="scientific">Kluyveromyces dobzhanskii CBS 2104</name>
    <dbReference type="NCBI Taxonomy" id="1427455"/>
    <lineage>
        <taxon>Eukaryota</taxon>
        <taxon>Fungi</taxon>
        <taxon>Dikarya</taxon>
        <taxon>Ascomycota</taxon>
        <taxon>Saccharomycotina</taxon>
        <taxon>Saccharomycetes</taxon>
        <taxon>Saccharomycetales</taxon>
        <taxon>Saccharomycetaceae</taxon>
        <taxon>Kluyveromyces</taxon>
    </lineage>
</organism>
<evidence type="ECO:0000256" key="1">
    <source>
        <dbReference type="ARBA" id="ARBA00023054"/>
    </source>
</evidence>
<dbReference type="AlphaFoldDB" id="A0A0A8L2V5"/>
<evidence type="ECO:0000256" key="2">
    <source>
        <dbReference type="SAM" id="Coils"/>
    </source>
</evidence>
<gene>
    <name evidence="5" type="ORF">KLDO_g1666</name>
</gene>
<keyword evidence="6" id="KW-1185">Reference proteome</keyword>
<dbReference type="GO" id="GO:0030010">
    <property type="term" value="P:establishment of cell polarity"/>
    <property type="evidence" value="ECO:0007669"/>
    <property type="project" value="TreeGrafter"/>
</dbReference>
<dbReference type="Pfam" id="PF03915">
    <property type="entry name" value="AIP3"/>
    <property type="match status" value="1"/>
</dbReference>
<dbReference type="SMART" id="SM00806">
    <property type="entry name" value="AIP3"/>
    <property type="match status" value="1"/>
</dbReference>
<dbReference type="InterPro" id="IPR051825">
    <property type="entry name" value="SRCIN1"/>
</dbReference>
<evidence type="ECO:0000259" key="4">
    <source>
        <dbReference type="SMART" id="SM00806"/>
    </source>
</evidence>
<feature type="compositionally biased region" description="Polar residues" evidence="3">
    <location>
        <begin position="191"/>
        <end position="205"/>
    </location>
</feature>
<dbReference type="EMBL" id="CCBQ010000022">
    <property type="protein sequence ID" value="CDO93368.1"/>
    <property type="molecule type" value="Genomic_DNA"/>
</dbReference>
<feature type="region of interest" description="Disordered" evidence="3">
    <location>
        <begin position="247"/>
        <end position="280"/>
    </location>
</feature>
<feature type="compositionally biased region" description="Polar residues" evidence="3">
    <location>
        <begin position="157"/>
        <end position="174"/>
    </location>
</feature>
<evidence type="ECO:0000313" key="6">
    <source>
        <dbReference type="Proteomes" id="UP000031516"/>
    </source>
</evidence>
<sequence>METASVPKSASSVETSVTKLLISTKQLLQILTQWSKGKATERNVSDVYVQLGNDFKLVTRQFSHAKIDIADLGDVPKELRRILEVALRETASEETLDKYLPQIREIIVKLLEKLKVKQAMLKLKRNEDSTKYQPQNKRSSVSSLISVTTSLADSRPSVRTTPSPDSRSNSISTTSDHKPSGSLEIPKTTESDALTQLKKGNNLQRRASKRFSAYHMAKLANQTASDPTKSPTSKNLSVPIPTAALADPETKRKEKHLSQISSTSSVEYHPMTGEPETRSDVPSEGEVVIFLKVGDRVKRCVTGYQLTFNKLRLLFVEKFAYTSGGDVFPDIYMKEPKYESFFELEESQLHNVQDGSVFQLQIQKSSFDEQFRQLENGLVEKQDTLFQNLKELIQNFTHIPSSDSPNDSRSSNSTAVQINDHRREVAQIKHEITILKQIHSSQKNSLQNTIDTIVAKLQKFQGLSINTGKSVNRDYMEKSQSKLSEVSDNLLSKVDDLQDVIEALRKDVAIRGAKTPKKKIESVSAELASAKKDLDQMRNYIEVEKPNWKTIWEAELDRVCEEQQFMTLQEDLTFDLEEDLQKVIETFDLVKMCCEQQEKAPKKNNKGNPILPIAKPGTYNMIRNQVLTEVQNLNPDHDSRVEAILKAEKLRTREKEYKENEAFEDELGNFVEKGNFKKAGGIEEIERLRKQKDEENLRVNFGIL</sequence>
<dbReference type="PANTHER" id="PTHR22741">
    <property type="entry name" value="P140CAP/SNIP-RELATED"/>
    <property type="match status" value="1"/>
</dbReference>
<dbReference type="GO" id="GO:0051286">
    <property type="term" value="C:cell tip"/>
    <property type="evidence" value="ECO:0007669"/>
    <property type="project" value="TreeGrafter"/>
</dbReference>
<dbReference type="GO" id="GO:0005737">
    <property type="term" value="C:cytoplasm"/>
    <property type="evidence" value="ECO:0007669"/>
    <property type="project" value="TreeGrafter"/>
</dbReference>
<feature type="coiled-coil region" evidence="2">
    <location>
        <begin position="487"/>
        <end position="540"/>
    </location>
</feature>
<dbReference type="InterPro" id="IPR005613">
    <property type="entry name" value="AIP3_C"/>
</dbReference>
<dbReference type="GO" id="GO:0005519">
    <property type="term" value="F:cytoskeletal regulatory protein binding"/>
    <property type="evidence" value="ECO:0007669"/>
    <property type="project" value="InterPro"/>
</dbReference>
<feature type="compositionally biased region" description="Low complexity" evidence="3">
    <location>
        <begin position="139"/>
        <end position="151"/>
    </location>
</feature>
<protein>
    <submittedName>
        <fullName evidence="5">WGS project CCBQ000000000 data, contig 00009</fullName>
    </submittedName>
</protein>
<keyword evidence="1 2" id="KW-0175">Coiled coil</keyword>